<evidence type="ECO:0000313" key="4">
    <source>
        <dbReference type="EMBL" id="MVN23553.1"/>
    </source>
</evidence>
<sequence length="273" mass="31581">MDKGTIEELIVPHLSKGKRGFKSKIPSCQVVMAIFYRLKTGCQWRELPLKQFTDTVEMSWESVYYYFNKWGKDGSWRSAWIALLRSKRALLDLSSMQLDGSHTAAKRGGQAVGYQGRKASKTSNALFLSDNTGLMLALSEPQAGQHHDLYQIKTLFTELCSLLKEAGIDSRGIFLNADPGFDSKELRSACIEKEIEANIKPNPRNKEKDEDENWYFDEELYKRRTVIEHANAWMDGFKGLVMRYKVLTRNWMAMHWMAFLVFFLQRINKQTKV</sequence>
<dbReference type="Pfam" id="PF01609">
    <property type="entry name" value="DDE_Tnp_1"/>
    <property type="match status" value="1"/>
</dbReference>
<evidence type="ECO:0000259" key="3">
    <source>
        <dbReference type="Pfam" id="PF13340"/>
    </source>
</evidence>
<proteinExistence type="predicted"/>
<dbReference type="AlphaFoldDB" id="A0A7K1T1T7"/>
<keyword evidence="5" id="KW-1185">Reference proteome</keyword>
<reference evidence="4 5" key="1">
    <citation type="submission" date="2019-12" db="EMBL/GenBank/DDBJ databases">
        <title>Mucilaginibacter sp. HMF7410 genome sequencing and assembly.</title>
        <authorList>
            <person name="Kang H."/>
            <person name="Cha I."/>
            <person name="Kim H."/>
            <person name="Joh K."/>
        </authorList>
    </citation>
    <scope>NUCLEOTIDE SEQUENCE [LARGE SCALE GENOMIC DNA]</scope>
    <source>
        <strain evidence="4 5">HMF7410</strain>
    </source>
</reference>
<dbReference type="Pfam" id="PF13340">
    <property type="entry name" value="DUF4096"/>
    <property type="match status" value="1"/>
</dbReference>
<dbReference type="Proteomes" id="UP000462014">
    <property type="component" value="Unassembled WGS sequence"/>
</dbReference>
<dbReference type="EMBL" id="WPIK01000057">
    <property type="protein sequence ID" value="MVN23553.1"/>
    <property type="molecule type" value="Genomic_DNA"/>
</dbReference>
<name>A0A7K1T1T7_9SPHI</name>
<evidence type="ECO:0000313" key="5">
    <source>
        <dbReference type="Proteomes" id="UP000462014"/>
    </source>
</evidence>
<dbReference type="GO" id="GO:0003677">
    <property type="term" value="F:DNA binding"/>
    <property type="evidence" value="ECO:0007669"/>
    <property type="project" value="InterPro"/>
</dbReference>
<dbReference type="PANTHER" id="PTHR30007:SF0">
    <property type="entry name" value="TRANSPOSASE"/>
    <property type="match status" value="1"/>
</dbReference>
<keyword evidence="1" id="KW-0472">Membrane</keyword>
<evidence type="ECO:0000256" key="1">
    <source>
        <dbReference type="SAM" id="Phobius"/>
    </source>
</evidence>
<feature type="domain" description="Insertion element IS402-like" evidence="3">
    <location>
        <begin position="9"/>
        <end position="78"/>
    </location>
</feature>
<dbReference type="InterPro" id="IPR025161">
    <property type="entry name" value="IS402-like_dom"/>
</dbReference>
<evidence type="ECO:0000259" key="2">
    <source>
        <dbReference type="Pfam" id="PF01609"/>
    </source>
</evidence>
<keyword evidence="1" id="KW-0812">Transmembrane</keyword>
<dbReference type="GO" id="GO:0004803">
    <property type="term" value="F:transposase activity"/>
    <property type="evidence" value="ECO:0007669"/>
    <property type="project" value="InterPro"/>
</dbReference>
<organism evidence="4 5">
    <name type="scientific">Mucilaginibacter arboris</name>
    <dbReference type="NCBI Taxonomy" id="2682090"/>
    <lineage>
        <taxon>Bacteria</taxon>
        <taxon>Pseudomonadati</taxon>
        <taxon>Bacteroidota</taxon>
        <taxon>Sphingobacteriia</taxon>
        <taxon>Sphingobacteriales</taxon>
        <taxon>Sphingobacteriaceae</taxon>
        <taxon>Mucilaginibacter</taxon>
    </lineage>
</organism>
<dbReference type="InterPro" id="IPR002559">
    <property type="entry name" value="Transposase_11"/>
</dbReference>
<dbReference type="GO" id="GO:0006313">
    <property type="term" value="P:DNA transposition"/>
    <property type="evidence" value="ECO:0007669"/>
    <property type="project" value="InterPro"/>
</dbReference>
<gene>
    <name evidence="4" type="ORF">GO621_18695</name>
</gene>
<protein>
    <submittedName>
        <fullName evidence="4">IS5 family transposase</fullName>
    </submittedName>
</protein>
<comment type="caution">
    <text evidence="4">The sequence shown here is derived from an EMBL/GenBank/DDBJ whole genome shotgun (WGS) entry which is preliminary data.</text>
</comment>
<dbReference type="PANTHER" id="PTHR30007">
    <property type="entry name" value="PHP DOMAIN PROTEIN"/>
    <property type="match status" value="1"/>
</dbReference>
<feature type="transmembrane region" description="Helical" evidence="1">
    <location>
        <begin position="251"/>
        <end position="267"/>
    </location>
</feature>
<accession>A0A7K1T1T7</accession>
<dbReference type="NCBIfam" id="NF033580">
    <property type="entry name" value="transpos_IS5_3"/>
    <property type="match status" value="1"/>
</dbReference>
<feature type="domain" description="Transposase IS4-like" evidence="2">
    <location>
        <begin position="91"/>
        <end position="260"/>
    </location>
</feature>
<keyword evidence="1" id="KW-1133">Transmembrane helix</keyword>